<sequence>MFAARCPVSTSPSLPSVDSTYSAQAVSPTLLPTSRSTSRALLRDLVSLLTATTFTALTSTHLSRSQ</sequence>
<evidence type="ECO:0000313" key="2">
    <source>
        <dbReference type="Proteomes" id="UP000070121"/>
    </source>
</evidence>
<evidence type="ECO:0000313" key="1">
    <source>
        <dbReference type="EMBL" id="KXH62403.1"/>
    </source>
</evidence>
<dbReference type="Proteomes" id="UP000070121">
    <property type="component" value="Unassembled WGS sequence"/>
</dbReference>
<gene>
    <name evidence="1" type="ORF">CSAL01_00566</name>
</gene>
<reference evidence="1 2" key="1">
    <citation type="submission" date="2014-02" db="EMBL/GenBank/DDBJ databases">
        <title>The genome sequence of Colletotrichum salicis CBS 607.94.</title>
        <authorList>
            <person name="Baroncelli R."/>
            <person name="Thon M.R."/>
        </authorList>
    </citation>
    <scope>NUCLEOTIDE SEQUENCE [LARGE SCALE GENOMIC DNA]</scope>
    <source>
        <strain evidence="1 2">CBS 607.94</strain>
    </source>
</reference>
<proteinExistence type="predicted"/>
<comment type="caution">
    <text evidence="1">The sequence shown here is derived from an EMBL/GenBank/DDBJ whole genome shotgun (WGS) entry which is preliminary data.</text>
</comment>
<name>A0A135UPT3_9PEZI</name>
<protein>
    <submittedName>
        <fullName evidence="1">Uncharacterized protein</fullName>
    </submittedName>
</protein>
<dbReference type="EMBL" id="JFFI01001175">
    <property type="protein sequence ID" value="KXH62403.1"/>
    <property type="molecule type" value="Genomic_DNA"/>
</dbReference>
<accession>A0A135UPT3</accession>
<dbReference type="AlphaFoldDB" id="A0A135UPT3"/>
<keyword evidence="2" id="KW-1185">Reference proteome</keyword>
<organism evidence="1 2">
    <name type="scientific">Colletotrichum salicis</name>
    <dbReference type="NCBI Taxonomy" id="1209931"/>
    <lineage>
        <taxon>Eukaryota</taxon>
        <taxon>Fungi</taxon>
        <taxon>Dikarya</taxon>
        <taxon>Ascomycota</taxon>
        <taxon>Pezizomycotina</taxon>
        <taxon>Sordariomycetes</taxon>
        <taxon>Hypocreomycetidae</taxon>
        <taxon>Glomerellales</taxon>
        <taxon>Glomerellaceae</taxon>
        <taxon>Colletotrichum</taxon>
        <taxon>Colletotrichum acutatum species complex</taxon>
    </lineage>
</organism>